<dbReference type="GO" id="GO:0005886">
    <property type="term" value="C:plasma membrane"/>
    <property type="evidence" value="ECO:0007669"/>
    <property type="project" value="UniProtKB-SubCell"/>
</dbReference>
<evidence type="ECO:0000256" key="8">
    <source>
        <dbReference type="RuleBase" id="RU363041"/>
    </source>
</evidence>
<accession>A0A7G9WHY8</accession>
<protein>
    <recommendedName>
        <fullName evidence="8">Probable membrane transporter protein</fullName>
    </recommendedName>
</protein>
<organism evidence="9 10">
    <name type="scientific">Caproicibacterium amylolyticum</name>
    <dbReference type="NCBI Taxonomy" id="2766537"/>
    <lineage>
        <taxon>Bacteria</taxon>
        <taxon>Bacillati</taxon>
        <taxon>Bacillota</taxon>
        <taxon>Clostridia</taxon>
        <taxon>Eubacteriales</taxon>
        <taxon>Oscillospiraceae</taxon>
        <taxon>Caproicibacterium</taxon>
    </lineage>
</organism>
<dbReference type="Proteomes" id="UP000516046">
    <property type="component" value="Chromosome"/>
</dbReference>
<gene>
    <name evidence="9" type="ORF">H6X83_01135</name>
</gene>
<feature type="transmembrane region" description="Helical" evidence="8">
    <location>
        <begin position="194"/>
        <end position="212"/>
    </location>
</feature>
<evidence type="ECO:0000256" key="7">
    <source>
        <dbReference type="ARBA" id="ARBA00023136"/>
    </source>
</evidence>
<feature type="transmembrane region" description="Helical" evidence="8">
    <location>
        <begin position="6"/>
        <end position="28"/>
    </location>
</feature>
<evidence type="ECO:0000256" key="3">
    <source>
        <dbReference type="ARBA" id="ARBA00022448"/>
    </source>
</evidence>
<dbReference type="Pfam" id="PF01925">
    <property type="entry name" value="TauE"/>
    <property type="match status" value="1"/>
</dbReference>
<keyword evidence="6 8" id="KW-1133">Transmembrane helix</keyword>
<feature type="transmembrane region" description="Helical" evidence="8">
    <location>
        <begin position="224"/>
        <end position="242"/>
    </location>
</feature>
<evidence type="ECO:0000256" key="2">
    <source>
        <dbReference type="ARBA" id="ARBA00009142"/>
    </source>
</evidence>
<dbReference type="InterPro" id="IPR052017">
    <property type="entry name" value="TSUP"/>
</dbReference>
<keyword evidence="3" id="KW-0813">Transport</keyword>
<dbReference type="PANTHER" id="PTHR30269:SF37">
    <property type="entry name" value="MEMBRANE TRANSPORTER PROTEIN"/>
    <property type="match status" value="1"/>
</dbReference>
<dbReference type="EMBL" id="CP060696">
    <property type="protein sequence ID" value="QNO18300.1"/>
    <property type="molecule type" value="Genomic_DNA"/>
</dbReference>
<dbReference type="InterPro" id="IPR002781">
    <property type="entry name" value="TM_pro_TauE-like"/>
</dbReference>
<keyword evidence="4 8" id="KW-1003">Cell membrane</keyword>
<keyword evidence="5 8" id="KW-0812">Transmembrane</keyword>
<feature type="transmembrane region" description="Helical" evidence="8">
    <location>
        <begin position="68"/>
        <end position="87"/>
    </location>
</feature>
<comment type="subcellular location">
    <subcellularLocation>
        <location evidence="1 8">Cell membrane</location>
        <topology evidence="1 8">Multi-pass membrane protein</topology>
    </subcellularLocation>
</comment>
<dbReference type="AlphaFoldDB" id="A0A7G9WHY8"/>
<evidence type="ECO:0000313" key="9">
    <source>
        <dbReference type="EMBL" id="QNO18300.1"/>
    </source>
</evidence>
<dbReference type="KEGG" id="caml:H6X83_01135"/>
<evidence type="ECO:0000256" key="6">
    <source>
        <dbReference type="ARBA" id="ARBA00022989"/>
    </source>
</evidence>
<keyword evidence="10" id="KW-1185">Reference proteome</keyword>
<evidence type="ECO:0000256" key="1">
    <source>
        <dbReference type="ARBA" id="ARBA00004651"/>
    </source>
</evidence>
<reference evidence="9 10" key="1">
    <citation type="submission" date="2020-08" db="EMBL/GenBank/DDBJ databases">
        <authorList>
            <person name="Ren C."/>
            <person name="Gu Y."/>
            <person name="Xu Y."/>
        </authorList>
    </citation>
    <scope>NUCLEOTIDE SEQUENCE [LARGE SCALE GENOMIC DNA]</scope>
    <source>
        <strain evidence="9 10">LBM18003</strain>
    </source>
</reference>
<name>A0A7G9WHY8_9FIRM</name>
<sequence length="243" mass="26167">MLYAVMIPAVICAYLVKGMCGFANTLVFSTMMSFTANNVQISPLELVVGYPSNLILTVKNKKQLSARVWVPLALFVLLGNLPGIFLLKNGDTRMIKFIFGFIIVFLAAEMFLRERQKEQKPANPVLLGIIGVCSGVMCGLFGIGALLAAYVGRTTDSSGAFKGNLGIVFLIENTFRIIVYSVTGILTLQILRQAALLLPFMALGLFAGMKLAKSVHEKTVKTAVILMLALSGVSLIVSNLAAL</sequence>
<feature type="transmembrane region" description="Helical" evidence="8">
    <location>
        <begin position="124"/>
        <end position="151"/>
    </location>
</feature>
<comment type="similarity">
    <text evidence="2 8">Belongs to the 4-toluene sulfonate uptake permease (TSUP) (TC 2.A.102) family.</text>
</comment>
<proteinExistence type="inferred from homology"/>
<feature type="transmembrane region" description="Helical" evidence="8">
    <location>
        <begin position="93"/>
        <end position="112"/>
    </location>
</feature>
<evidence type="ECO:0000256" key="5">
    <source>
        <dbReference type="ARBA" id="ARBA00022692"/>
    </source>
</evidence>
<dbReference type="RefSeq" id="WP_246419410.1">
    <property type="nucleotide sequence ID" value="NZ_CP060696.1"/>
</dbReference>
<evidence type="ECO:0000256" key="4">
    <source>
        <dbReference type="ARBA" id="ARBA00022475"/>
    </source>
</evidence>
<keyword evidence="7 8" id="KW-0472">Membrane</keyword>
<evidence type="ECO:0000313" key="10">
    <source>
        <dbReference type="Proteomes" id="UP000516046"/>
    </source>
</evidence>
<dbReference type="PANTHER" id="PTHR30269">
    <property type="entry name" value="TRANSMEMBRANE PROTEIN YFCA"/>
    <property type="match status" value="1"/>
</dbReference>